<reference evidence="1 2" key="1">
    <citation type="submission" date="2018-03" db="EMBL/GenBank/DDBJ databases">
        <title>Massilia armeniaca sp. nov., isolated from desert soil.</title>
        <authorList>
            <person name="Huang H."/>
            <person name="Ren M."/>
        </authorList>
    </citation>
    <scope>NUCLEOTIDE SEQUENCE [LARGE SCALE GENOMIC DNA]</scope>
    <source>
        <strain evidence="1 2">ZMN-3</strain>
    </source>
</reference>
<dbReference type="OrthoDB" id="9790247at2"/>
<evidence type="ECO:0000313" key="1">
    <source>
        <dbReference type="EMBL" id="AVR96686.1"/>
    </source>
</evidence>
<protein>
    <submittedName>
        <fullName evidence="1">Uncharacterized protein</fullName>
    </submittedName>
</protein>
<proteinExistence type="predicted"/>
<dbReference type="RefSeq" id="WP_107142034.1">
    <property type="nucleotide sequence ID" value="NZ_CP028324.1"/>
</dbReference>
<dbReference type="EMBL" id="CP028324">
    <property type="protein sequence ID" value="AVR96686.1"/>
    <property type="molecule type" value="Genomic_DNA"/>
</dbReference>
<accession>A0A2R4CAM7</accession>
<evidence type="ECO:0000313" key="2">
    <source>
        <dbReference type="Proteomes" id="UP000240505"/>
    </source>
</evidence>
<dbReference type="KEGG" id="masz:C9I28_14080"/>
<gene>
    <name evidence="1" type="ORF">C9I28_14080</name>
</gene>
<keyword evidence="2" id="KW-1185">Reference proteome</keyword>
<sequence>MQAPADQAITVPAKAQFYGTLNTFNGWYDSTSDSASTFALGDVTFDACTPLVGASRCQIVPKVDASTSGAYAAGIGNVKLAAPGVGSSGSVMMSIGTPGWLPSMKGALTYGAVRSPNIYTYIREMY</sequence>
<dbReference type="Proteomes" id="UP000240505">
    <property type="component" value="Chromosome"/>
</dbReference>
<name>A0A2R4CAM7_9BURK</name>
<dbReference type="AlphaFoldDB" id="A0A2R4CAM7"/>
<organism evidence="1 2">
    <name type="scientific">Pseudoduganella armeniaca</name>
    <dbReference type="NCBI Taxonomy" id="2072590"/>
    <lineage>
        <taxon>Bacteria</taxon>
        <taxon>Pseudomonadati</taxon>
        <taxon>Pseudomonadota</taxon>
        <taxon>Betaproteobacteria</taxon>
        <taxon>Burkholderiales</taxon>
        <taxon>Oxalobacteraceae</taxon>
        <taxon>Telluria group</taxon>
        <taxon>Pseudoduganella</taxon>
    </lineage>
</organism>